<sequence length="123" mass="13448">MLPLISEPESLTAPASQSPSETDVALELLADRQRRAVLEYLCDHEDETTLSDLAEYVALENRDESSGALAATGDALFGTRRRVELSLRHVHLPKLAAADAIDYDTDTNAVSLRERGTDVLARI</sequence>
<dbReference type="EMBL" id="CP045488">
    <property type="protein sequence ID" value="QFU83711.1"/>
    <property type="molecule type" value="Genomic_DNA"/>
</dbReference>
<organism evidence="3 4">
    <name type="scientific">Natronorubrum aibiense</name>
    <dbReference type="NCBI Taxonomy" id="348826"/>
    <lineage>
        <taxon>Archaea</taxon>
        <taxon>Methanobacteriati</taxon>
        <taxon>Methanobacteriota</taxon>
        <taxon>Stenosarchaea group</taxon>
        <taxon>Halobacteria</taxon>
        <taxon>Halobacteriales</taxon>
        <taxon>Natrialbaceae</taxon>
        <taxon>Natronorubrum</taxon>
    </lineage>
</organism>
<dbReference type="OrthoDB" id="247722at2157"/>
<evidence type="ECO:0000313" key="4">
    <source>
        <dbReference type="Proteomes" id="UP000326170"/>
    </source>
</evidence>
<feature type="domain" description="DUF7344" evidence="2">
    <location>
        <begin position="27"/>
        <end position="110"/>
    </location>
</feature>
<gene>
    <name evidence="3" type="ORF">GCU68_14760</name>
</gene>
<dbReference type="KEGG" id="nas:GCU68_14760"/>
<accession>A0A5P9P6A4</accession>
<evidence type="ECO:0000313" key="3">
    <source>
        <dbReference type="EMBL" id="QFU83711.1"/>
    </source>
</evidence>
<protein>
    <submittedName>
        <fullName evidence="3">ArsR family transcriptional regulator</fullName>
    </submittedName>
</protein>
<dbReference type="GeneID" id="42302330"/>
<evidence type="ECO:0000259" key="2">
    <source>
        <dbReference type="Pfam" id="PF24035"/>
    </source>
</evidence>
<dbReference type="Proteomes" id="UP000326170">
    <property type="component" value="Chromosome"/>
</dbReference>
<dbReference type="AlphaFoldDB" id="A0A5P9P6A4"/>
<feature type="region of interest" description="Disordered" evidence="1">
    <location>
        <begin position="1"/>
        <end position="22"/>
    </location>
</feature>
<dbReference type="InterPro" id="IPR055768">
    <property type="entry name" value="DUF7344"/>
</dbReference>
<dbReference type="InterPro" id="IPR036388">
    <property type="entry name" value="WH-like_DNA-bd_sf"/>
</dbReference>
<name>A0A5P9P6A4_9EURY</name>
<dbReference type="Gene3D" id="1.10.10.10">
    <property type="entry name" value="Winged helix-like DNA-binding domain superfamily/Winged helix DNA-binding domain"/>
    <property type="match status" value="1"/>
</dbReference>
<keyword evidence="4" id="KW-1185">Reference proteome</keyword>
<evidence type="ECO:0000256" key="1">
    <source>
        <dbReference type="SAM" id="MobiDB-lite"/>
    </source>
</evidence>
<dbReference type="RefSeq" id="WP_152942859.1">
    <property type="nucleotide sequence ID" value="NZ_CP045488.1"/>
</dbReference>
<reference evidence="3 4" key="1">
    <citation type="journal article" date="2007" name="Int. J. Syst. Evol. Microbiol.">
        <title>Natronorubrum sulfidifaciens sp. nov., an extremely haloalkaliphilic archaeon isolated from Aiding salt lake in Xin-Jiang, China.</title>
        <authorList>
            <person name="Cui H.L."/>
            <person name="Tohty D."/>
            <person name="Liu H.C."/>
            <person name="Liu S.J."/>
            <person name="Oren A."/>
            <person name="Zhou P.J."/>
        </authorList>
    </citation>
    <scope>NUCLEOTIDE SEQUENCE [LARGE SCALE GENOMIC DNA]</scope>
    <source>
        <strain evidence="3 4">7-3</strain>
    </source>
</reference>
<proteinExistence type="predicted"/>
<dbReference type="Pfam" id="PF24035">
    <property type="entry name" value="DUF7344"/>
    <property type="match status" value="1"/>
</dbReference>